<protein>
    <submittedName>
        <fullName evidence="1">Uncharacterized protein</fullName>
    </submittedName>
</protein>
<dbReference type="AlphaFoldDB" id="A0A951PWF5"/>
<reference evidence="1" key="1">
    <citation type="submission" date="2021-05" db="EMBL/GenBank/DDBJ databases">
        <authorList>
            <person name="Pietrasiak N."/>
            <person name="Ward R."/>
            <person name="Stajich J.E."/>
            <person name="Kurbessoian T."/>
        </authorList>
    </citation>
    <scope>NUCLEOTIDE SEQUENCE</scope>
    <source>
        <strain evidence="1">JT2-VF2</strain>
    </source>
</reference>
<gene>
    <name evidence="1" type="ORF">KME32_03245</name>
</gene>
<organism evidence="1 2">
    <name type="scientific">Mojavia pulchra JT2-VF2</name>
    <dbReference type="NCBI Taxonomy" id="287848"/>
    <lineage>
        <taxon>Bacteria</taxon>
        <taxon>Bacillati</taxon>
        <taxon>Cyanobacteriota</taxon>
        <taxon>Cyanophyceae</taxon>
        <taxon>Nostocales</taxon>
        <taxon>Nostocaceae</taxon>
    </lineage>
</organism>
<proteinExistence type="predicted"/>
<accession>A0A951PWF5</accession>
<comment type="caution">
    <text evidence="1">The sequence shown here is derived from an EMBL/GenBank/DDBJ whole genome shotgun (WGS) entry which is preliminary data.</text>
</comment>
<dbReference type="Proteomes" id="UP000715781">
    <property type="component" value="Unassembled WGS sequence"/>
</dbReference>
<evidence type="ECO:0000313" key="2">
    <source>
        <dbReference type="Proteomes" id="UP000715781"/>
    </source>
</evidence>
<sequence length="105" mass="12502">MTQFTPKQPARRGRIFPERTLSPEELARRKAEDEAFDQRCWAIFERVRPDLIHEHYGWYVGVEPDSGDYFIDADRMQAHKKVLEKYPNRDHFVYCLNETGTTGRI</sequence>
<reference evidence="1" key="2">
    <citation type="journal article" date="2022" name="Microbiol. Resour. Announc.">
        <title>Metagenome Sequencing to Explore Phylogenomics of Terrestrial Cyanobacteria.</title>
        <authorList>
            <person name="Ward R.D."/>
            <person name="Stajich J.E."/>
            <person name="Johansen J.R."/>
            <person name="Huntemann M."/>
            <person name="Clum A."/>
            <person name="Foster B."/>
            <person name="Foster B."/>
            <person name="Roux S."/>
            <person name="Palaniappan K."/>
            <person name="Varghese N."/>
            <person name="Mukherjee S."/>
            <person name="Reddy T.B.K."/>
            <person name="Daum C."/>
            <person name="Copeland A."/>
            <person name="Chen I.A."/>
            <person name="Ivanova N.N."/>
            <person name="Kyrpides N.C."/>
            <person name="Shapiro N."/>
            <person name="Eloe-Fadrosh E.A."/>
            <person name="Pietrasiak N."/>
        </authorList>
    </citation>
    <scope>NUCLEOTIDE SEQUENCE</scope>
    <source>
        <strain evidence="1">JT2-VF2</strain>
    </source>
</reference>
<evidence type="ECO:0000313" key="1">
    <source>
        <dbReference type="EMBL" id="MBW4560166.1"/>
    </source>
</evidence>
<name>A0A951PWF5_9NOST</name>
<dbReference type="EMBL" id="JAHHHN010000001">
    <property type="protein sequence ID" value="MBW4560166.1"/>
    <property type="molecule type" value="Genomic_DNA"/>
</dbReference>